<reference evidence="10" key="2">
    <citation type="submission" date="2011-06" db="EMBL/GenBank/DDBJ databases">
        <title>The complete genome sequence of Alicyclobacillus acidocaldarius sp. Tc-4-1.</title>
        <authorList>
            <person name="Chen Y."/>
            <person name="He Y."/>
            <person name="Dong Z."/>
            <person name="Hu S."/>
        </authorList>
    </citation>
    <scope>NUCLEOTIDE SEQUENCE [LARGE SCALE GENOMIC DNA]</scope>
    <source>
        <strain evidence="10">Tc-4-1</strain>
    </source>
</reference>
<comment type="function">
    <text evidence="7">Binds to the 23S rRNA.</text>
</comment>
<dbReference type="Gene3D" id="3.10.430.100">
    <property type="entry name" value="Ribosomal protein L9, C-terminal domain"/>
    <property type="match status" value="1"/>
</dbReference>
<dbReference type="GO" id="GO:0003735">
    <property type="term" value="F:structural constituent of ribosome"/>
    <property type="evidence" value="ECO:0007669"/>
    <property type="project" value="InterPro"/>
</dbReference>
<reference evidence="9 10" key="1">
    <citation type="journal article" date="2011" name="J. Bacteriol.">
        <title>Complete Genome Sequence of Alicyclobacillus acidocaldarius Strain Tc-4-1.</title>
        <authorList>
            <person name="Chen Y."/>
            <person name="He Y."/>
            <person name="Zhang B."/>
            <person name="Yang J."/>
            <person name="Li W."/>
            <person name="Dong Z."/>
            <person name="Hu S."/>
        </authorList>
    </citation>
    <scope>NUCLEOTIDE SEQUENCE [LARGE SCALE GENOMIC DNA]</scope>
    <source>
        <strain evidence="9 10">Tc-4-1</strain>
    </source>
</reference>
<protein>
    <recommendedName>
        <fullName evidence="6 7">Large ribosomal subunit protein bL9</fullName>
    </recommendedName>
</protein>
<accession>F8IEC8</accession>
<evidence type="ECO:0000259" key="8">
    <source>
        <dbReference type="PROSITE" id="PS00651"/>
    </source>
</evidence>
<dbReference type="KEGG" id="aad:TC41_3287"/>
<evidence type="ECO:0000256" key="4">
    <source>
        <dbReference type="ARBA" id="ARBA00022980"/>
    </source>
</evidence>
<dbReference type="InterPro" id="IPR036791">
    <property type="entry name" value="Ribosomal_bL9_C_sf"/>
</dbReference>
<name>F8IEC8_ALIAT</name>
<keyword evidence="4 7" id="KW-0689">Ribosomal protein</keyword>
<dbReference type="AlphaFoldDB" id="F8IEC8"/>
<evidence type="ECO:0000313" key="9">
    <source>
        <dbReference type="EMBL" id="AEJ45166.1"/>
    </source>
</evidence>
<sequence length="150" mass="16785">MADVKVILLQDVKGQGKQGEIKEVSEGYARNFLFPRKLAEEATPQALKALEEKRRKEERLKAQELADAKALAERLDNLKVTIRSQVGKDGRLFGAITTKHIADALKEQGFEVDKRKIALPDPIKSLGGHKVTIKLHPEVHVQILVYVEAE</sequence>
<dbReference type="InterPro" id="IPR020070">
    <property type="entry name" value="Ribosomal_bL9_N"/>
</dbReference>
<dbReference type="PATRIC" id="fig|1048834.4.peg.3120"/>
<dbReference type="GO" id="GO:0006412">
    <property type="term" value="P:translation"/>
    <property type="evidence" value="ECO:0007669"/>
    <property type="project" value="UniProtKB-UniRule"/>
</dbReference>
<dbReference type="NCBIfam" id="TIGR00158">
    <property type="entry name" value="L9"/>
    <property type="match status" value="1"/>
</dbReference>
<evidence type="ECO:0000256" key="3">
    <source>
        <dbReference type="ARBA" id="ARBA00022884"/>
    </source>
</evidence>
<evidence type="ECO:0000256" key="5">
    <source>
        <dbReference type="ARBA" id="ARBA00023274"/>
    </source>
</evidence>
<dbReference type="FunFam" id="3.40.5.10:FF:000002">
    <property type="entry name" value="50S ribosomal protein L9"/>
    <property type="match status" value="1"/>
</dbReference>
<dbReference type="PANTHER" id="PTHR21368">
    <property type="entry name" value="50S RIBOSOMAL PROTEIN L9"/>
    <property type="match status" value="1"/>
</dbReference>
<dbReference type="PROSITE" id="PS00651">
    <property type="entry name" value="RIBOSOMAL_L9"/>
    <property type="match status" value="1"/>
</dbReference>
<evidence type="ECO:0000256" key="1">
    <source>
        <dbReference type="ARBA" id="ARBA00010605"/>
    </source>
</evidence>
<dbReference type="InterPro" id="IPR020594">
    <property type="entry name" value="Ribosomal_bL9_bac/chp"/>
</dbReference>
<dbReference type="SUPFAM" id="SSF55653">
    <property type="entry name" value="Ribosomal protein L9 C-domain"/>
    <property type="match status" value="1"/>
</dbReference>
<dbReference type="EMBL" id="CP002902">
    <property type="protein sequence ID" value="AEJ45166.1"/>
    <property type="molecule type" value="Genomic_DNA"/>
</dbReference>
<keyword evidence="5 7" id="KW-0687">Ribonucleoprotein</keyword>
<dbReference type="GO" id="GO:1990904">
    <property type="term" value="C:ribonucleoprotein complex"/>
    <property type="evidence" value="ECO:0007669"/>
    <property type="project" value="UniProtKB-KW"/>
</dbReference>
<dbReference type="InterPro" id="IPR036935">
    <property type="entry name" value="Ribosomal_bL9_N_sf"/>
</dbReference>
<dbReference type="Pfam" id="PF01281">
    <property type="entry name" value="Ribosomal_L9_N"/>
    <property type="match status" value="1"/>
</dbReference>
<dbReference type="InterPro" id="IPR009027">
    <property type="entry name" value="Ribosomal_bL9/RNase_H1_N"/>
</dbReference>
<dbReference type="GO" id="GO:0019843">
    <property type="term" value="F:rRNA binding"/>
    <property type="evidence" value="ECO:0007669"/>
    <property type="project" value="UniProtKB-UniRule"/>
</dbReference>
<dbReference type="InterPro" id="IPR020069">
    <property type="entry name" value="Ribosomal_bL9_C"/>
</dbReference>
<dbReference type="eggNOG" id="COG0359">
    <property type="taxonomic scope" value="Bacteria"/>
</dbReference>
<feature type="domain" description="Ribosomal protein L9" evidence="8">
    <location>
        <begin position="16"/>
        <end position="43"/>
    </location>
</feature>
<dbReference type="Proteomes" id="UP000000292">
    <property type="component" value="Chromosome"/>
</dbReference>
<dbReference type="HAMAP" id="MF_00503">
    <property type="entry name" value="Ribosomal_bL9"/>
    <property type="match status" value="1"/>
</dbReference>
<evidence type="ECO:0000256" key="2">
    <source>
        <dbReference type="ARBA" id="ARBA00022730"/>
    </source>
</evidence>
<keyword evidence="2 7" id="KW-0699">rRNA-binding</keyword>
<dbReference type="STRING" id="1048834.TC41_3287"/>
<dbReference type="FunFam" id="3.10.430.100:FF:000006">
    <property type="entry name" value="50S ribosomal protein L9"/>
    <property type="match status" value="1"/>
</dbReference>
<evidence type="ECO:0000256" key="6">
    <source>
        <dbReference type="ARBA" id="ARBA00035292"/>
    </source>
</evidence>
<gene>
    <name evidence="7 9" type="primary">rplI</name>
    <name evidence="9" type="ordered locus">TC41_3287</name>
</gene>
<dbReference type="HOGENOM" id="CLU_078938_3_0_9"/>
<dbReference type="GO" id="GO:0005840">
    <property type="term" value="C:ribosome"/>
    <property type="evidence" value="ECO:0007669"/>
    <property type="project" value="UniProtKB-KW"/>
</dbReference>
<dbReference type="Gene3D" id="3.40.5.10">
    <property type="entry name" value="Ribosomal protein L9, N-terminal domain"/>
    <property type="match status" value="1"/>
</dbReference>
<organism evidence="9 10">
    <name type="scientific">Alicyclobacillus acidocaldarius (strain Tc-4-1)</name>
    <name type="common">Bacillus acidocaldarius</name>
    <dbReference type="NCBI Taxonomy" id="1048834"/>
    <lineage>
        <taxon>Bacteria</taxon>
        <taxon>Bacillati</taxon>
        <taxon>Bacillota</taxon>
        <taxon>Bacilli</taxon>
        <taxon>Bacillales</taxon>
        <taxon>Alicyclobacillaceae</taxon>
        <taxon>Alicyclobacillus</taxon>
    </lineage>
</organism>
<dbReference type="InterPro" id="IPR000244">
    <property type="entry name" value="Ribosomal_bL9"/>
</dbReference>
<keyword evidence="3 7" id="KW-0694">RNA-binding</keyword>
<evidence type="ECO:0000256" key="7">
    <source>
        <dbReference type="HAMAP-Rule" id="MF_00503"/>
    </source>
</evidence>
<dbReference type="Pfam" id="PF03948">
    <property type="entry name" value="Ribosomal_L9_C"/>
    <property type="match status" value="1"/>
</dbReference>
<dbReference type="SUPFAM" id="SSF55658">
    <property type="entry name" value="L9 N-domain-like"/>
    <property type="match status" value="1"/>
</dbReference>
<proteinExistence type="inferred from homology"/>
<comment type="similarity">
    <text evidence="1 7">Belongs to the bacterial ribosomal protein bL9 family.</text>
</comment>
<evidence type="ECO:0000313" key="10">
    <source>
        <dbReference type="Proteomes" id="UP000000292"/>
    </source>
</evidence>